<feature type="compositionally biased region" description="Basic and acidic residues" evidence="1">
    <location>
        <begin position="68"/>
        <end position="88"/>
    </location>
</feature>
<evidence type="ECO:0000313" key="2">
    <source>
        <dbReference type="EMBL" id="EJU03615.1"/>
    </source>
</evidence>
<dbReference type="AlphaFoldDB" id="M5G5X3"/>
<evidence type="ECO:0000256" key="1">
    <source>
        <dbReference type="SAM" id="MobiDB-lite"/>
    </source>
</evidence>
<organism evidence="2 3">
    <name type="scientific">Dacryopinax primogenitus (strain DJM 731)</name>
    <name type="common">Brown rot fungus</name>
    <dbReference type="NCBI Taxonomy" id="1858805"/>
    <lineage>
        <taxon>Eukaryota</taxon>
        <taxon>Fungi</taxon>
        <taxon>Dikarya</taxon>
        <taxon>Basidiomycota</taxon>
        <taxon>Agaricomycotina</taxon>
        <taxon>Dacrymycetes</taxon>
        <taxon>Dacrymycetales</taxon>
        <taxon>Dacrymycetaceae</taxon>
        <taxon>Dacryopinax</taxon>
    </lineage>
</organism>
<gene>
    <name evidence="2" type="ORF">DACRYDRAFT_21147</name>
</gene>
<evidence type="ECO:0000313" key="3">
    <source>
        <dbReference type="Proteomes" id="UP000030653"/>
    </source>
</evidence>
<feature type="compositionally biased region" description="Polar residues" evidence="1">
    <location>
        <begin position="155"/>
        <end position="167"/>
    </location>
</feature>
<feature type="compositionally biased region" description="Polar residues" evidence="1">
    <location>
        <begin position="223"/>
        <end position="234"/>
    </location>
</feature>
<sequence length="268" mass="27469">MESPTRSGGRMKRKLSNDQERDDEANRPTAGMKRPRDGSLERPPSLRDAPGALDADSGSSAGSPVSLRAKDNEPHAKSHATEVGKTGDETTSGIPQEVAAPPVHEAEDQNAASEATAEGAKNEKEAVVVNDTSIKHDEHTPMDTAPVASGRNPDAATSSVSSPSKTGKPSAPTVEEEKSATKPFVNGFAAWKQGGLGKFTPYSFGASPTSPPSAFGGAGVTALGSTSTHAFESGSSTSVFTSPPMSPPPSTDINPLAGKISTTSKNGF</sequence>
<accession>M5G5X3</accession>
<feature type="region of interest" description="Disordered" evidence="1">
    <location>
        <begin position="1"/>
        <end position="183"/>
    </location>
</feature>
<feature type="region of interest" description="Disordered" evidence="1">
    <location>
        <begin position="205"/>
        <end position="268"/>
    </location>
</feature>
<feature type="non-terminal residue" evidence="2">
    <location>
        <position position="268"/>
    </location>
</feature>
<dbReference type="GeneID" id="63687319"/>
<dbReference type="EMBL" id="JH795859">
    <property type="protein sequence ID" value="EJU03615.1"/>
    <property type="molecule type" value="Genomic_DNA"/>
</dbReference>
<proteinExistence type="predicted"/>
<protein>
    <submittedName>
        <fullName evidence="2">Uncharacterized protein</fullName>
    </submittedName>
</protein>
<feature type="compositionally biased region" description="Low complexity" evidence="1">
    <location>
        <begin position="48"/>
        <end position="64"/>
    </location>
</feature>
<name>M5G5X3_DACPD</name>
<keyword evidence="3" id="KW-1185">Reference proteome</keyword>
<reference evidence="2 3" key="1">
    <citation type="journal article" date="2012" name="Science">
        <title>The Paleozoic origin of enzymatic lignin decomposition reconstructed from 31 fungal genomes.</title>
        <authorList>
            <person name="Floudas D."/>
            <person name="Binder M."/>
            <person name="Riley R."/>
            <person name="Barry K."/>
            <person name="Blanchette R.A."/>
            <person name="Henrissat B."/>
            <person name="Martinez A.T."/>
            <person name="Otillar R."/>
            <person name="Spatafora J.W."/>
            <person name="Yadav J.S."/>
            <person name="Aerts A."/>
            <person name="Benoit I."/>
            <person name="Boyd A."/>
            <person name="Carlson A."/>
            <person name="Copeland A."/>
            <person name="Coutinho P.M."/>
            <person name="de Vries R.P."/>
            <person name="Ferreira P."/>
            <person name="Findley K."/>
            <person name="Foster B."/>
            <person name="Gaskell J."/>
            <person name="Glotzer D."/>
            <person name="Gorecki P."/>
            <person name="Heitman J."/>
            <person name="Hesse C."/>
            <person name="Hori C."/>
            <person name="Igarashi K."/>
            <person name="Jurgens J.A."/>
            <person name="Kallen N."/>
            <person name="Kersten P."/>
            <person name="Kohler A."/>
            <person name="Kuees U."/>
            <person name="Kumar T.K.A."/>
            <person name="Kuo A."/>
            <person name="LaButti K."/>
            <person name="Larrondo L.F."/>
            <person name="Lindquist E."/>
            <person name="Ling A."/>
            <person name="Lombard V."/>
            <person name="Lucas S."/>
            <person name="Lundell T."/>
            <person name="Martin R."/>
            <person name="McLaughlin D.J."/>
            <person name="Morgenstern I."/>
            <person name="Morin E."/>
            <person name="Murat C."/>
            <person name="Nagy L.G."/>
            <person name="Nolan M."/>
            <person name="Ohm R.A."/>
            <person name="Patyshakuliyeva A."/>
            <person name="Rokas A."/>
            <person name="Ruiz-Duenas F.J."/>
            <person name="Sabat G."/>
            <person name="Salamov A."/>
            <person name="Samejima M."/>
            <person name="Schmutz J."/>
            <person name="Slot J.C."/>
            <person name="St John F."/>
            <person name="Stenlid J."/>
            <person name="Sun H."/>
            <person name="Sun S."/>
            <person name="Syed K."/>
            <person name="Tsang A."/>
            <person name="Wiebenga A."/>
            <person name="Young D."/>
            <person name="Pisabarro A."/>
            <person name="Eastwood D.C."/>
            <person name="Martin F."/>
            <person name="Cullen D."/>
            <person name="Grigoriev I.V."/>
            <person name="Hibbett D.S."/>
        </authorList>
    </citation>
    <scope>NUCLEOTIDE SEQUENCE [LARGE SCALE GENOMIC DNA]</scope>
    <source>
        <strain evidence="2 3">DJM-731 SS1</strain>
    </source>
</reference>
<dbReference type="HOGENOM" id="CLU_1040336_0_0_1"/>
<dbReference type="OrthoDB" id="185618at2759"/>
<dbReference type="RefSeq" id="XP_040630509.1">
    <property type="nucleotide sequence ID" value="XM_040772257.1"/>
</dbReference>
<dbReference type="Proteomes" id="UP000030653">
    <property type="component" value="Unassembled WGS sequence"/>
</dbReference>